<evidence type="ECO:0000313" key="3">
    <source>
        <dbReference type="Proteomes" id="UP000594263"/>
    </source>
</evidence>
<dbReference type="OMA" id="IDDVVWT"/>
<reference evidence="2" key="1">
    <citation type="submission" date="2021-01" db="UniProtKB">
        <authorList>
            <consortium name="EnsemblPlants"/>
        </authorList>
    </citation>
    <scope>IDENTIFICATION</scope>
</reference>
<evidence type="ECO:0000256" key="1">
    <source>
        <dbReference type="SAM" id="Phobius"/>
    </source>
</evidence>
<feature type="transmembrane region" description="Helical" evidence="1">
    <location>
        <begin position="55"/>
        <end position="79"/>
    </location>
</feature>
<dbReference type="PANTHER" id="PTHR33726">
    <property type="entry name" value="TRANSMEMBRANE PROTEIN"/>
    <property type="match status" value="1"/>
</dbReference>
<accession>A0A7N0T702</accession>
<keyword evidence="1" id="KW-0472">Membrane</keyword>
<dbReference type="Proteomes" id="UP000594263">
    <property type="component" value="Unplaced"/>
</dbReference>
<name>A0A7N0T702_KALFE</name>
<keyword evidence="1" id="KW-1133">Transmembrane helix</keyword>
<protein>
    <recommendedName>
        <fullName evidence="4">Transmembrane protein</fullName>
    </recommendedName>
</protein>
<organism evidence="2 3">
    <name type="scientific">Kalanchoe fedtschenkoi</name>
    <name type="common">Lavender scallops</name>
    <name type="synonym">South American air plant</name>
    <dbReference type="NCBI Taxonomy" id="63787"/>
    <lineage>
        <taxon>Eukaryota</taxon>
        <taxon>Viridiplantae</taxon>
        <taxon>Streptophyta</taxon>
        <taxon>Embryophyta</taxon>
        <taxon>Tracheophyta</taxon>
        <taxon>Spermatophyta</taxon>
        <taxon>Magnoliopsida</taxon>
        <taxon>eudicotyledons</taxon>
        <taxon>Gunneridae</taxon>
        <taxon>Pentapetalae</taxon>
        <taxon>Saxifragales</taxon>
        <taxon>Crassulaceae</taxon>
        <taxon>Kalanchoe</taxon>
    </lineage>
</organism>
<keyword evidence="1" id="KW-0812">Transmembrane</keyword>
<dbReference type="AlphaFoldDB" id="A0A7N0T702"/>
<sequence length="83" mass="9866">MSWRWSSSAFRWPVFEISLSSFPVFQWPELDFSHFIPGRRFYSFSWLDFSFVDSLLWTVVMVVESLALLLMLCFFLAFCGCTI</sequence>
<evidence type="ECO:0000313" key="2">
    <source>
        <dbReference type="EnsemblPlants" id="Kaladp0024s0538.1.v1.1.CDS.1"/>
    </source>
</evidence>
<proteinExistence type="predicted"/>
<keyword evidence="3" id="KW-1185">Reference proteome</keyword>
<dbReference type="Gramene" id="Kaladp0024s0538.1.v1.1">
    <property type="protein sequence ID" value="Kaladp0024s0538.1.v1.1.CDS.1"/>
    <property type="gene ID" value="Kaladp0024s0538.v1.1"/>
</dbReference>
<evidence type="ECO:0008006" key="4">
    <source>
        <dbReference type="Google" id="ProtNLM"/>
    </source>
</evidence>
<dbReference type="EnsemblPlants" id="Kaladp0024s0538.1.v1.1">
    <property type="protein sequence ID" value="Kaladp0024s0538.1.v1.1.CDS.1"/>
    <property type="gene ID" value="Kaladp0024s0538.v1.1"/>
</dbReference>
<dbReference type="PANTHER" id="PTHR33726:SF17">
    <property type="entry name" value="OS06G0620700 PROTEIN"/>
    <property type="match status" value="1"/>
</dbReference>